<dbReference type="Gene3D" id="3.30.300.20">
    <property type="match status" value="1"/>
</dbReference>
<comment type="subcellular location">
    <subcellularLocation>
        <location evidence="2">Cytoplasm</location>
    </subcellularLocation>
</comment>
<evidence type="ECO:0000256" key="2">
    <source>
        <dbReference type="HAMAP-Rule" id="MF_00003"/>
    </source>
</evidence>
<organism evidence="3 4">
    <name type="scientific">candidate division CPR2 bacterium GW2011_GWC2_39_10</name>
    <dbReference type="NCBI Taxonomy" id="1618345"/>
    <lineage>
        <taxon>Bacteria</taxon>
        <taxon>Bacteria division CPR2</taxon>
    </lineage>
</organism>
<dbReference type="InterPro" id="IPR015946">
    <property type="entry name" value="KH_dom-like_a/b"/>
</dbReference>
<dbReference type="GO" id="GO:0005829">
    <property type="term" value="C:cytosol"/>
    <property type="evidence" value="ECO:0007669"/>
    <property type="project" value="TreeGrafter"/>
</dbReference>
<comment type="caution">
    <text evidence="3">The sequence shown here is derived from an EMBL/GenBank/DDBJ whole genome shotgun (WGS) entry which is preliminary data.</text>
</comment>
<dbReference type="InterPro" id="IPR020053">
    <property type="entry name" value="Ribosome-bd_factorA_CS"/>
</dbReference>
<dbReference type="SUPFAM" id="SSF89919">
    <property type="entry name" value="Ribosome-binding factor A, RbfA"/>
    <property type="match status" value="1"/>
</dbReference>
<dbReference type="GO" id="GO:0030490">
    <property type="term" value="P:maturation of SSU-rRNA"/>
    <property type="evidence" value="ECO:0007669"/>
    <property type="project" value="UniProtKB-UniRule"/>
</dbReference>
<dbReference type="Proteomes" id="UP000034207">
    <property type="component" value="Unassembled WGS sequence"/>
</dbReference>
<protein>
    <recommendedName>
        <fullName evidence="2">Ribosome-binding factor A</fullName>
    </recommendedName>
</protein>
<evidence type="ECO:0000256" key="1">
    <source>
        <dbReference type="ARBA" id="ARBA00022517"/>
    </source>
</evidence>
<name>A0A0G0LR07_UNCC2</name>
<dbReference type="PROSITE" id="PS01319">
    <property type="entry name" value="RBFA"/>
    <property type="match status" value="1"/>
</dbReference>
<comment type="subunit">
    <text evidence="2">Monomer. Binds 30S ribosomal subunits, but not 50S ribosomal subunits or 70S ribosomes.</text>
</comment>
<dbReference type="Pfam" id="PF02033">
    <property type="entry name" value="RBFA"/>
    <property type="match status" value="1"/>
</dbReference>
<dbReference type="GO" id="GO:0043024">
    <property type="term" value="F:ribosomal small subunit binding"/>
    <property type="evidence" value="ECO:0007669"/>
    <property type="project" value="TreeGrafter"/>
</dbReference>
<comment type="function">
    <text evidence="2">One of several proteins that assist in the late maturation steps of the functional core of the 30S ribosomal subunit. Associates with free 30S ribosomal subunits (but not with 30S subunits that are part of 70S ribosomes or polysomes). Required for efficient processing of 16S rRNA. May interact with the 5'-terminal helix region of 16S rRNA.</text>
</comment>
<keyword evidence="2" id="KW-0963">Cytoplasm</keyword>
<dbReference type="AlphaFoldDB" id="A0A0G0LR07"/>
<evidence type="ECO:0000313" key="3">
    <source>
        <dbReference type="EMBL" id="KKQ94323.1"/>
    </source>
</evidence>
<dbReference type="PANTHER" id="PTHR33515">
    <property type="entry name" value="RIBOSOME-BINDING FACTOR A, CHLOROPLASTIC-RELATED"/>
    <property type="match status" value="1"/>
</dbReference>
<gene>
    <name evidence="2" type="primary">rbfA</name>
    <name evidence="3" type="ORF">UT18_C0011G0029</name>
</gene>
<dbReference type="STRING" id="1618345.UT18_C0011G0029"/>
<reference evidence="3 4" key="1">
    <citation type="journal article" date="2015" name="Nature">
        <title>rRNA introns, odd ribosomes, and small enigmatic genomes across a large radiation of phyla.</title>
        <authorList>
            <person name="Brown C.T."/>
            <person name="Hug L.A."/>
            <person name="Thomas B.C."/>
            <person name="Sharon I."/>
            <person name="Castelle C.J."/>
            <person name="Singh A."/>
            <person name="Wilkins M.J."/>
            <person name="Williams K.H."/>
            <person name="Banfield J.F."/>
        </authorList>
    </citation>
    <scope>NUCLEOTIDE SEQUENCE [LARGE SCALE GENOMIC DNA]</scope>
</reference>
<dbReference type="EMBL" id="LBVV01000011">
    <property type="protein sequence ID" value="KKQ94323.1"/>
    <property type="molecule type" value="Genomic_DNA"/>
</dbReference>
<keyword evidence="1 2" id="KW-0690">Ribosome biogenesis</keyword>
<evidence type="ECO:0000313" key="4">
    <source>
        <dbReference type="Proteomes" id="UP000034207"/>
    </source>
</evidence>
<sequence length="108" mass="12585">MSDRQEKVRTLIKEEVAKELLRLDLPSLVTVKDVFLTGDFKKAEVWVSILNGDETQVLESLNKHIVEIQRVLNSKIVMKFVPKIVFKIDHSRDYAEKIDNIFKSIEDE</sequence>
<dbReference type="InterPro" id="IPR000238">
    <property type="entry name" value="RbfA"/>
</dbReference>
<dbReference type="InterPro" id="IPR023799">
    <property type="entry name" value="RbfA_dom_sf"/>
</dbReference>
<proteinExistence type="inferred from homology"/>
<accession>A0A0G0LR07</accession>
<comment type="similarity">
    <text evidence="2">Belongs to the RbfA family.</text>
</comment>
<dbReference type="HAMAP" id="MF_00003">
    <property type="entry name" value="RbfA"/>
    <property type="match status" value="1"/>
</dbReference>
<dbReference type="PANTHER" id="PTHR33515:SF1">
    <property type="entry name" value="RIBOSOME-BINDING FACTOR A, CHLOROPLASTIC-RELATED"/>
    <property type="match status" value="1"/>
</dbReference>